<name>A0A4P9XFG9_9FUNG</name>
<feature type="repeat" description="WD" evidence="1">
    <location>
        <begin position="465"/>
        <end position="498"/>
    </location>
</feature>
<feature type="non-terminal residue" evidence="2">
    <location>
        <position position="574"/>
    </location>
</feature>
<dbReference type="PROSITE" id="PS50294">
    <property type="entry name" value="WD_REPEATS_REGION"/>
    <property type="match status" value="1"/>
</dbReference>
<dbReference type="SMART" id="SM00320">
    <property type="entry name" value="WD40"/>
    <property type="match status" value="8"/>
</dbReference>
<dbReference type="EMBL" id="ML014111">
    <property type="protein sequence ID" value="RKP04335.1"/>
    <property type="molecule type" value="Genomic_DNA"/>
</dbReference>
<dbReference type="PANTHER" id="PTHR32215:SF0">
    <property type="entry name" value="CILIA- AND FLAGELLA-ASSOCIATED PROTEIN 57"/>
    <property type="match status" value="1"/>
</dbReference>
<proteinExistence type="predicted"/>
<dbReference type="PROSITE" id="PS50082">
    <property type="entry name" value="WD_REPEATS_2"/>
    <property type="match status" value="1"/>
</dbReference>
<organism evidence="2 3">
    <name type="scientific">Caulochytrium protostelioides</name>
    <dbReference type="NCBI Taxonomy" id="1555241"/>
    <lineage>
        <taxon>Eukaryota</taxon>
        <taxon>Fungi</taxon>
        <taxon>Fungi incertae sedis</taxon>
        <taxon>Chytridiomycota</taxon>
        <taxon>Chytridiomycota incertae sedis</taxon>
        <taxon>Chytridiomycetes</taxon>
        <taxon>Caulochytriales</taxon>
        <taxon>Caulochytriaceae</taxon>
        <taxon>Caulochytrium</taxon>
    </lineage>
</organism>
<dbReference type="InterPro" id="IPR052993">
    <property type="entry name" value="CFA-57"/>
</dbReference>
<dbReference type="STRING" id="1555241.A0A4P9XFG9"/>
<dbReference type="Pfam" id="PF00400">
    <property type="entry name" value="WD40"/>
    <property type="match status" value="2"/>
</dbReference>
<keyword evidence="3" id="KW-1185">Reference proteome</keyword>
<dbReference type="OrthoDB" id="10251741at2759"/>
<dbReference type="Gene3D" id="2.130.10.10">
    <property type="entry name" value="YVTN repeat-like/Quinoprotein amine dehydrogenase"/>
    <property type="match status" value="2"/>
</dbReference>
<dbReference type="InterPro" id="IPR015943">
    <property type="entry name" value="WD40/YVTN_repeat-like_dom_sf"/>
</dbReference>
<keyword evidence="1" id="KW-0853">WD repeat</keyword>
<evidence type="ECO:0000256" key="1">
    <source>
        <dbReference type="PROSITE-ProRule" id="PRU00221"/>
    </source>
</evidence>
<dbReference type="AlphaFoldDB" id="A0A4P9XFG9"/>
<dbReference type="PANTHER" id="PTHR32215">
    <property type="entry name" value="CILIA- AND FLAGELLA-ASSOCIATED PROTEIN 57"/>
    <property type="match status" value="1"/>
</dbReference>
<evidence type="ECO:0000313" key="2">
    <source>
        <dbReference type="EMBL" id="RKP04335.1"/>
    </source>
</evidence>
<dbReference type="Proteomes" id="UP000274922">
    <property type="component" value="Unassembled WGS sequence"/>
</dbReference>
<sequence length="574" mass="62237">MSIAGLTYRHAFGFKSSVHNGVILLDEQNVLYPVGSNIAIYHTETKAQKFIPCQDATALAISPNHRYIAVAERNPRPAISIWDVSTLRKRKTLVPGPAPAAAAAAAAKQPDIGTMVFSADSKHFMVTTVGPDASVTIWNWEKAKVSAHLRVCHAPHEQSITSTSFNPADPSQVAVVGHGVLKVYRFQEGHLRPLVNFGRWAETKHFTAHFWAAADKLLLGTQQGHMMLVDTASGEIREDSAHTRTLGGDACAIATMLPYSKGFLVAGAGGLSMYEFLEEALYAANLNALGEAVGPVSATAAEGFVHSAISEGPLVMNGGVGALDAAAAATADDAIKLTHLSQPFHHGQITGMDVCVRKPLLATCGSDRSVRLWNFVDNTVELVKYFSEDPHSVAIHPSGLYLLVGFSDKLRFMSILLDDLRVFREFSIRGCREVQFSTGGQFFAAVHGNSIQVYSTWNFENLANLKGHNGKVRSLDWSKDDSHLVSAGMDGAVYEWSVADLVLGNIKRENEHVLKTCSYTAAVHQFESGHLFAVGSDKTLKEISEGQVIREIVAKDMVMTQIRFSHSGRMLVVG</sequence>
<protein>
    <submittedName>
        <fullName evidence="2">Uncharacterized protein</fullName>
    </submittedName>
</protein>
<accession>A0A4P9XFG9</accession>
<dbReference type="SUPFAM" id="SSF50978">
    <property type="entry name" value="WD40 repeat-like"/>
    <property type="match status" value="1"/>
</dbReference>
<gene>
    <name evidence="2" type="ORF">CXG81DRAFT_8469</name>
</gene>
<dbReference type="InterPro" id="IPR001680">
    <property type="entry name" value="WD40_rpt"/>
</dbReference>
<reference evidence="3" key="1">
    <citation type="journal article" date="2018" name="Nat. Microbiol.">
        <title>Leveraging single-cell genomics to expand the fungal tree of life.</title>
        <authorList>
            <person name="Ahrendt S.R."/>
            <person name="Quandt C.A."/>
            <person name="Ciobanu D."/>
            <person name="Clum A."/>
            <person name="Salamov A."/>
            <person name="Andreopoulos B."/>
            <person name="Cheng J.F."/>
            <person name="Woyke T."/>
            <person name="Pelin A."/>
            <person name="Henrissat B."/>
            <person name="Reynolds N.K."/>
            <person name="Benny G.L."/>
            <person name="Smith M.E."/>
            <person name="James T.Y."/>
            <person name="Grigoriev I.V."/>
        </authorList>
    </citation>
    <scope>NUCLEOTIDE SEQUENCE [LARGE SCALE GENOMIC DNA]</scope>
    <source>
        <strain evidence="3">ATCC 52028</strain>
    </source>
</reference>
<evidence type="ECO:0000313" key="3">
    <source>
        <dbReference type="Proteomes" id="UP000274922"/>
    </source>
</evidence>
<dbReference type="InterPro" id="IPR036322">
    <property type="entry name" value="WD40_repeat_dom_sf"/>
</dbReference>